<dbReference type="PANTHER" id="PTHR34218">
    <property type="entry name" value="PEPTIDASE S45 PENICILLIN AMIDASE"/>
    <property type="match status" value="1"/>
</dbReference>
<keyword evidence="4" id="KW-0812">Transmembrane</keyword>
<keyword evidence="4" id="KW-1133">Transmembrane helix</keyword>
<dbReference type="InterPro" id="IPR014395">
    <property type="entry name" value="Pen/GL7ACA/AHL_acylase"/>
</dbReference>
<organism evidence="5">
    <name type="scientific">marine metagenome</name>
    <dbReference type="NCBI Taxonomy" id="408172"/>
    <lineage>
        <taxon>unclassified sequences</taxon>
        <taxon>metagenomes</taxon>
        <taxon>ecological metagenomes</taxon>
    </lineage>
</organism>
<dbReference type="Gene3D" id="1.10.439.10">
    <property type="entry name" value="Penicillin Amidohydrolase, domain 1"/>
    <property type="match status" value="1"/>
</dbReference>
<dbReference type="PIRSF" id="PIRSF001227">
    <property type="entry name" value="Pen_acylase"/>
    <property type="match status" value="1"/>
</dbReference>
<name>A0A381NPA5_9ZZZZ</name>
<feature type="transmembrane region" description="Helical" evidence="4">
    <location>
        <begin position="6"/>
        <end position="24"/>
    </location>
</feature>
<proteinExistence type="inferred from homology"/>
<protein>
    <recommendedName>
        <fullName evidence="6">Penicillin acylase family protein</fullName>
    </recommendedName>
</protein>
<dbReference type="InterPro" id="IPR043147">
    <property type="entry name" value="Penicillin_amidase_A-knob"/>
</dbReference>
<dbReference type="Pfam" id="PF01804">
    <property type="entry name" value="Penicil_amidase"/>
    <property type="match status" value="1"/>
</dbReference>
<evidence type="ECO:0000256" key="3">
    <source>
        <dbReference type="ARBA" id="ARBA00023145"/>
    </source>
</evidence>
<evidence type="ECO:0000313" key="5">
    <source>
        <dbReference type="EMBL" id="SUZ55353.1"/>
    </source>
</evidence>
<evidence type="ECO:0008006" key="6">
    <source>
        <dbReference type="Google" id="ProtNLM"/>
    </source>
</evidence>
<evidence type="ECO:0000256" key="1">
    <source>
        <dbReference type="ARBA" id="ARBA00006586"/>
    </source>
</evidence>
<dbReference type="EMBL" id="UINC01000442">
    <property type="protein sequence ID" value="SUZ55353.1"/>
    <property type="molecule type" value="Genomic_DNA"/>
</dbReference>
<reference evidence="5" key="1">
    <citation type="submission" date="2018-05" db="EMBL/GenBank/DDBJ databases">
        <authorList>
            <person name="Lanie J.A."/>
            <person name="Ng W.-L."/>
            <person name="Kazmierczak K.M."/>
            <person name="Andrzejewski T.M."/>
            <person name="Davidsen T.M."/>
            <person name="Wayne K.J."/>
            <person name="Tettelin H."/>
            <person name="Glass J.I."/>
            <person name="Rusch D."/>
            <person name="Podicherti R."/>
            <person name="Tsui H.-C.T."/>
            <person name="Winkler M.E."/>
        </authorList>
    </citation>
    <scope>NUCLEOTIDE SEQUENCE</scope>
</reference>
<keyword evidence="4" id="KW-0472">Membrane</keyword>
<dbReference type="InterPro" id="IPR002692">
    <property type="entry name" value="S45"/>
</dbReference>
<dbReference type="Gene3D" id="1.10.1400.10">
    <property type="match status" value="1"/>
</dbReference>
<sequence length="799" mass="90527">MFRKFIYWFSLLALLVIAGGYGFLRTKLPQRSGEIILPGLNNKVDVVFDKWAIPHIEAENELDAYLALGYLHAQDRIFQMELMIRVAQGRLSEMLGEAIIDVDRYFRTLGIHRYAEKYAADHFQKNPQRVQKALKAYLSGLNAFVASGATPIEFTLLGIPKREYKIDDLVCIAAYMSYTFTNAVRQDPLISHIHKTFGSSYLKDLAINWPAGDTQIKVSKNQSSEDLELAALFSGMDNVLAQIPPFFGSNSWVVSGSRTKSGKVIFANDPHIGYAAPATWYEAHLKTPEWELYGHHIAGIPFAILGHNRRMAWGVTMLQNDDLDYYREQANPANPDQVWFRDHWEDLKIIEETISIKGGDDISLRVRISRHGPIINDVLESVEKTESHPVALAWEMLADYENSTEQVFYDLGHSNSLEDSQTAVSKLHAPGLNINYGDAEGNIAWWAAARLLIRPSHVNSFIILDGASGKDEVLGYHDFSGNPQSVNPQSGMVFNGNNQPEDMGSGLEPGYYAPQERAQRMSQLLDPDKDDWTAADMQQIQLDTKHPRIENFRQHFLTVLSENSGRGEVFRNAAEVFKNWDGTHKRNAIGATIFHRLFYHLSISIFADEIEEKGTLVLLNVSLIDKSMPQLLNNSQSPWWDNLKTPDKREKQQEILQTAWVNAVQSLEKDYGSDLNSWEWGKIHTLEIKHLLGQKKPLNLLFNIGPFPVPGSKGVINQFRHKYGPKELKVSSGPSTRRVIDFGDAENSTGISPTGQSGYFFDQHYQNQTPLYLAGEYRKQRMNREDILANQTSRLIFQP</sequence>
<accession>A0A381NPA5</accession>
<evidence type="ECO:0000256" key="4">
    <source>
        <dbReference type="SAM" id="Phobius"/>
    </source>
</evidence>
<comment type="similarity">
    <text evidence="1">Belongs to the peptidase S45 family.</text>
</comment>
<dbReference type="Gene3D" id="3.60.20.10">
    <property type="entry name" value="Glutamine Phosphoribosylpyrophosphate, subunit 1, domain 1"/>
    <property type="match status" value="1"/>
</dbReference>
<dbReference type="InterPro" id="IPR029055">
    <property type="entry name" value="Ntn_hydrolases_N"/>
</dbReference>
<gene>
    <name evidence="5" type="ORF">METZ01_LOCUS8207</name>
</gene>
<dbReference type="PANTHER" id="PTHR34218:SF5">
    <property type="entry name" value="PENICILLIN ACYLASE FAMILY PROTEIN"/>
    <property type="match status" value="1"/>
</dbReference>
<keyword evidence="3" id="KW-0865">Zymogen</keyword>
<dbReference type="InterPro" id="IPR023343">
    <property type="entry name" value="Penicillin_amidase_dom1"/>
</dbReference>
<dbReference type="GO" id="GO:0017000">
    <property type="term" value="P:antibiotic biosynthetic process"/>
    <property type="evidence" value="ECO:0007669"/>
    <property type="project" value="InterPro"/>
</dbReference>
<dbReference type="SUPFAM" id="SSF56235">
    <property type="entry name" value="N-terminal nucleophile aminohydrolases (Ntn hydrolases)"/>
    <property type="match status" value="1"/>
</dbReference>
<evidence type="ECO:0000256" key="2">
    <source>
        <dbReference type="ARBA" id="ARBA00022801"/>
    </source>
</evidence>
<dbReference type="InterPro" id="IPR043146">
    <property type="entry name" value="Penicillin_amidase_N_B-knob"/>
</dbReference>
<dbReference type="CDD" id="cd03747">
    <property type="entry name" value="Ntn_PGA_like"/>
    <property type="match status" value="1"/>
</dbReference>
<dbReference type="Gene3D" id="2.30.120.10">
    <property type="match status" value="1"/>
</dbReference>
<keyword evidence="2" id="KW-0378">Hydrolase</keyword>
<dbReference type="AlphaFoldDB" id="A0A381NPA5"/>
<dbReference type="GO" id="GO:0016811">
    <property type="term" value="F:hydrolase activity, acting on carbon-nitrogen (but not peptide) bonds, in linear amides"/>
    <property type="evidence" value="ECO:0007669"/>
    <property type="project" value="InterPro"/>
</dbReference>